<evidence type="ECO:0000256" key="5">
    <source>
        <dbReference type="ARBA" id="ARBA00022655"/>
    </source>
</evidence>
<dbReference type="InterPro" id="IPR036291">
    <property type="entry name" value="NAD(P)-bd_dom_sf"/>
</dbReference>
<evidence type="ECO:0000256" key="10">
    <source>
        <dbReference type="RuleBase" id="RU362068"/>
    </source>
</evidence>
<reference evidence="13 14" key="1">
    <citation type="submission" date="2015-09" db="EMBL/GenBank/DDBJ databases">
        <title>Identification and resolution of microdiversity through metagenomic sequencing of parallel consortia.</title>
        <authorList>
            <person name="Nelson W.C."/>
            <person name="Romine M.F."/>
            <person name="Lindemann S.R."/>
        </authorList>
    </citation>
    <scope>NUCLEOTIDE SEQUENCE [LARGE SCALE GENOMIC DNA]</scope>
    <source>
        <strain evidence="13">HL-55</strain>
    </source>
</reference>
<evidence type="ECO:0000259" key="12">
    <source>
        <dbReference type="Pfam" id="PF08546"/>
    </source>
</evidence>
<gene>
    <name evidence="13" type="primary">panE</name>
    <name evidence="13" type="ORF">HLUCCX14_10800</name>
</gene>
<evidence type="ECO:0000256" key="7">
    <source>
        <dbReference type="ARBA" id="ARBA00023002"/>
    </source>
</evidence>
<sequence>MIAILGAGSMGRLWAAALPAGQVAFVPRPAQPGGQLSYRFRPFHGPEYPVRIPWLMPSHRPSLLLVATKAGDSLPALANTLPVLPADTPIVLLQNGLGSQQQVAERWPDRPVLAATTTEGANRPEADLTVHAGQGETRVGALNAAAQNHVTEVVRALAASGLTVHAEPDILGPLWQKLVINAGINAFTAILNCPNGQILEQAFYQQWIDPLCREISRLLRAAGQQEQTPAALRRQIEAVAQKTATNTSSMRADVLAGRSTEIDFINGYLVRLGRQLGIETPVNQMLTERVQQLN</sequence>
<feature type="domain" description="Ketopantoate reductase N-terminal" evidence="11">
    <location>
        <begin position="2"/>
        <end position="143"/>
    </location>
</feature>
<evidence type="ECO:0000313" key="13">
    <source>
        <dbReference type="EMBL" id="KPQ28455.1"/>
    </source>
</evidence>
<keyword evidence="6 10" id="KW-0521">NADP</keyword>
<dbReference type="OrthoDB" id="6530772at2"/>
<dbReference type="InterPro" id="IPR013328">
    <property type="entry name" value="6PGD_dom2"/>
</dbReference>
<dbReference type="PATRIC" id="fig|1305731.5.peg.612"/>
<keyword evidence="7 10" id="KW-0560">Oxidoreductase</keyword>
<dbReference type="UniPathway" id="UPA00028">
    <property type="reaction ID" value="UER00004"/>
</dbReference>
<feature type="domain" description="Ketopantoate reductase C-terminal" evidence="12">
    <location>
        <begin position="169"/>
        <end position="293"/>
    </location>
</feature>
<dbReference type="EC" id="1.1.1.169" evidence="3 10"/>
<dbReference type="InterPro" id="IPR013332">
    <property type="entry name" value="KPR_N"/>
</dbReference>
<dbReference type="Gene3D" id="3.40.50.720">
    <property type="entry name" value="NAD(P)-binding Rossmann-like Domain"/>
    <property type="match status" value="1"/>
</dbReference>
<dbReference type="GO" id="GO:0005737">
    <property type="term" value="C:cytoplasm"/>
    <property type="evidence" value="ECO:0007669"/>
    <property type="project" value="TreeGrafter"/>
</dbReference>
<evidence type="ECO:0000256" key="1">
    <source>
        <dbReference type="ARBA" id="ARBA00004994"/>
    </source>
</evidence>
<dbReference type="PANTHER" id="PTHR43765:SF2">
    <property type="entry name" value="2-DEHYDROPANTOATE 2-REDUCTASE"/>
    <property type="match status" value="1"/>
</dbReference>
<dbReference type="InterPro" id="IPR003710">
    <property type="entry name" value="ApbA"/>
</dbReference>
<dbReference type="Proteomes" id="UP000050416">
    <property type="component" value="Unassembled WGS sequence"/>
</dbReference>
<evidence type="ECO:0000256" key="4">
    <source>
        <dbReference type="ARBA" id="ARBA00019465"/>
    </source>
</evidence>
<dbReference type="GO" id="GO:0050661">
    <property type="term" value="F:NADP binding"/>
    <property type="evidence" value="ECO:0007669"/>
    <property type="project" value="TreeGrafter"/>
</dbReference>
<comment type="pathway">
    <text evidence="1 10">Cofactor biosynthesis; (R)-pantothenate biosynthesis; (R)-pantoate from 3-methyl-2-oxobutanoate: step 2/2.</text>
</comment>
<dbReference type="NCBIfam" id="TIGR00745">
    <property type="entry name" value="apbA_panE"/>
    <property type="match status" value="1"/>
</dbReference>
<protein>
    <recommendedName>
        <fullName evidence="4 10">2-dehydropantoate 2-reductase</fullName>
        <ecNumber evidence="3 10">1.1.1.169</ecNumber>
    </recommendedName>
    <alternativeName>
        <fullName evidence="8 10">Ketopantoate reductase</fullName>
    </alternativeName>
</protein>
<dbReference type="Pfam" id="PF08546">
    <property type="entry name" value="ApbA_C"/>
    <property type="match status" value="1"/>
</dbReference>
<dbReference type="STRING" id="1305731.GCA_000934705_00863"/>
<dbReference type="GO" id="GO:0015940">
    <property type="term" value="P:pantothenate biosynthetic process"/>
    <property type="evidence" value="ECO:0007669"/>
    <property type="project" value="UniProtKB-UniPathway"/>
</dbReference>
<evidence type="ECO:0000256" key="2">
    <source>
        <dbReference type="ARBA" id="ARBA00007870"/>
    </source>
</evidence>
<comment type="caution">
    <text evidence="13">The sequence shown here is derived from an EMBL/GenBank/DDBJ whole genome shotgun (WGS) entry which is preliminary data.</text>
</comment>
<comment type="function">
    <text evidence="10">Catalyzes the NADPH-dependent reduction of ketopantoate into pantoic acid.</text>
</comment>
<dbReference type="InterPro" id="IPR008927">
    <property type="entry name" value="6-PGluconate_DH-like_C_sf"/>
</dbReference>
<organism evidence="13 14">
    <name type="scientific">Marinobacter excellens HL-55</name>
    <dbReference type="NCBI Taxonomy" id="1305731"/>
    <lineage>
        <taxon>Bacteria</taxon>
        <taxon>Pseudomonadati</taxon>
        <taxon>Pseudomonadota</taxon>
        <taxon>Gammaproteobacteria</taxon>
        <taxon>Pseudomonadales</taxon>
        <taxon>Marinobacteraceae</taxon>
        <taxon>Marinobacter</taxon>
    </lineage>
</organism>
<dbReference type="Gene3D" id="1.10.1040.10">
    <property type="entry name" value="N-(1-d-carboxylethyl)-l-norvaline Dehydrogenase, domain 2"/>
    <property type="match status" value="1"/>
</dbReference>
<dbReference type="GO" id="GO:0008677">
    <property type="term" value="F:2-dehydropantoate 2-reductase activity"/>
    <property type="evidence" value="ECO:0007669"/>
    <property type="project" value="UniProtKB-EC"/>
</dbReference>
<dbReference type="Pfam" id="PF02558">
    <property type="entry name" value="ApbA"/>
    <property type="match status" value="1"/>
</dbReference>
<dbReference type="InterPro" id="IPR013752">
    <property type="entry name" value="KPA_reductase"/>
</dbReference>
<evidence type="ECO:0000259" key="11">
    <source>
        <dbReference type="Pfam" id="PF02558"/>
    </source>
</evidence>
<evidence type="ECO:0000313" key="14">
    <source>
        <dbReference type="Proteomes" id="UP000050416"/>
    </source>
</evidence>
<evidence type="ECO:0000256" key="3">
    <source>
        <dbReference type="ARBA" id="ARBA00013014"/>
    </source>
</evidence>
<evidence type="ECO:0000256" key="6">
    <source>
        <dbReference type="ARBA" id="ARBA00022857"/>
    </source>
</evidence>
<dbReference type="EMBL" id="LJZQ01000015">
    <property type="protein sequence ID" value="KPQ28455.1"/>
    <property type="molecule type" value="Genomic_DNA"/>
</dbReference>
<dbReference type="PANTHER" id="PTHR43765">
    <property type="entry name" value="2-DEHYDROPANTOATE 2-REDUCTASE-RELATED"/>
    <property type="match status" value="1"/>
</dbReference>
<accession>A0A0P7YF05</accession>
<name>A0A0P7YF05_9GAMM</name>
<dbReference type="InterPro" id="IPR050838">
    <property type="entry name" value="Ketopantoate_reductase"/>
</dbReference>
<dbReference type="SUPFAM" id="SSF48179">
    <property type="entry name" value="6-phosphogluconate dehydrogenase C-terminal domain-like"/>
    <property type="match status" value="1"/>
</dbReference>
<comment type="similarity">
    <text evidence="2 10">Belongs to the ketopantoate reductase family.</text>
</comment>
<comment type="catalytic activity">
    <reaction evidence="9 10">
        <text>(R)-pantoate + NADP(+) = 2-dehydropantoate + NADPH + H(+)</text>
        <dbReference type="Rhea" id="RHEA:16233"/>
        <dbReference type="ChEBI" id="CHEBI:11561"/>
        <dbReference type="ChEBI" id="CHEBI:15378"/>
        <dbReference type="ChEBI" id="CHEBI:15980"/>
        <dbReference type="ChEBI" id="CHEBI:57783"/>
        <dbReference type="ChEBI" id="CHEBI:58349"/>
        <dbReference type="EC" id="1.1.1.169"/>
    </reaction>
</comment>
<dbReference type="SUPFAM" id="SSF51735">
    <property type="entry name" value="NAD(P)-binding Rossmann-fold domains"/>
    <property type="match status" value="1"/>
</dbReference>
<dbReference type="AlphaFoldDB" id="A0A0P7YF05"/>
<keyword evidence="5 10" id="KW-0566">Pantothenate biosynthesis</keyword>
<proteinExistence type="inferred from homology"/>
<evidence type="ECO:0000256" key="9">
    <source>
        <dbReference type="ARBA" id="ARBA00048793"/>
    </source>
</evidence>
<evidence type="ECO:0000256" key="8">
    <source>
        <dbReference type="ARBA" id="ARBA00032024"/>
    </source>
</evidence>